<feature type="region of interest" description="Disordered" evidence="1">
    <location>
        <begin position="47"/>
        <end position="105"/>
    </location>
</feature>
<dbReference type="EMBL" id="JACHVS010000001">
    <property type="protein sequence ID" value="MBB2995975.1"/>
    <property type="molecule type" value="Genomic_DNA"/>
</dbReference>
<keyword evidence="3" id="KW-1185">Reference proteome</keyword>
<protein>
    <submittedName>
        <fullName evidence="2">Uncharacterized protein</fullName>
    </submittedName>
</protein>
<feature type="compositionally biased region" description="Low complexity" evidence="1">
    <location>
        <begin position="87"/>
        <end position="103"/>
    </location>
</feature>
<feature type="region of interest" description="Disordered" evidence="1">
    <location>
        <begin position="123"/>
        <end position="142"/>
    </location>
</feature>
<dbReference type="AlphaFoldDB" id="A0A839QMY4"/>
<sequence length="222" mass="24558">MASINQSYLNICSYGSQQYCAGGPPRENANILSGSHQWRCREPLSWRSGGRRRDVSTSGLDRSPLQAAGDYQPREVHAGLYPGGDSGAAIRRGSPSASGASPGNAVTAQPCLFCARCPQMGRHRRPRRCGHGPGRPPHHPDLSRKARMTREVRRRSGIDRPVGDWWLPRGDVPAPNGNNRWSPKRRILTYLKQTLTMLARSASWVAIILRDDKPVTWTTATQ</sequence>
<name>A0A839QMY4_9MICC</name>
<gene>
    <name evidence="2" type="ORF">E9229_002166</name>
</gene>
<organism evidence="2 3">
    <name type="scientific">Paeniglutamicibacter cryotolerans</name>
    <dbReference type="NCBI Taxonomy" id="670079"/>
    <lineage>
        <taxon>Bacteria</taxon>
        <taxon>Bacillati</taxon>
        <taxon>Actinomycetota</taxon>
        <taxon>Actinomycetes</taxon>
        <taxon>Micrococcales</taxon>
        <taxon>Micrococcaceae</taxon>
        <taxon>Paeniglutamicibacter</taxon>
    </lineage>
</organism>
<reference evidence="2 3" key="1">
    <citation type="submission" date="2020-08" db="EMBL/GenBank/DDBJ databases">
        <title>Sequencing the genomes of 1000 actinobacteria strains.</title>
        <authorList>
            <person name="Klenk H.-P."/>
        </authorList>
    </citation>
    <scope>NUCLEOTIDE SEQUENCE [LARGE SCALE GENOMIC DNA]</scope>
    <source>
        <strain evidence="2 3">DSM 22826</strain>
    </source>
</reference>
<evidence type="ECO:0000313" key="2">
    <source>
        <dbReference type="EMBL" id="MBB2995975.1"/>
    </source>
</evidence>
<evidence type="ECO:0000256" key="1">
    <source>
        <dbReference type="SAM" id="MobiDB-lite"/>
    </source>
</evidence>
<accession>A0A839QMY4</accession>
<comment type="caution">
    <text evidence="2">The sequence shown here is derived from an EMBL/GenBank/DDBJ whole genome shotgun (WGS) entry which is preliminary data.</text>
</comment>
<dbReference type="Proteomes" id="UP000523000">
    <property type="component" value="Unassembled WGS sequence"/>
</dbReference>
<evidence type="ECO:0000313" key="3">
    <source>
        <dbReference type="Proteomes" id="UP000523000"/>
    </source>
</evidence>
<proteinExistence type="predicted"/>